<reference evidence="2" key="1">
    <citation type="submission" date="2010-11" db="EMBL/GenBank/DDBJ databases">
        <title>The complete genome of Mahella australiensis DSM 15567.</title>
        <authorList>
            <consortium name="US DOE Joint Genome Institute (JGI-PGF)"/>
            <person name="Lucas S."/>
            <person name="Copeland A."/>
            <person name="Lapidus A."/>
            <person name="Bruce D."/>
            <person name="Goodwin L."/>
            <person name="Pitluck S."/>
            <person name="Kyrpides N."/>
            <person name="Mavromatis K."/>
            <person name="Pagani I."/>
            <person name="Ivanova N."/>
            <person name="Teshima H."/>
            <person name="Brettin T."/>
            <person name="Detter J.C."/>
            <person name="Han C."/>
            <person name="Tapia R."/>
            <person name="Land M."/>
            <person name="Hauser L."/>
            <person name="Markowitz V."/>
            <person name="Cheng J.-F."/>
            <person name="Hugenholtz P."/>
            <person name="Woyke T."/>
            <person name="Wu D."/>
            <person name="Spring S."/>
            <person name="Pukall R."/>
            <person name="Steenblock K."/>
            <person name="Schneider S."/>
            <person name="Klenk H.-P."/>
            <person name="Eisen J.A."/>
        </authorList>
    </citation>
    <scope>NUCLEOTIDE SEQUENCE [LARGE SCALE GENOMIC DNA]</scope>
    <source>
        <strain evidence="2">DSM 15567 / CIP 107919 / 50-1 BON</strain>
    </source>
</reference>
<evidence type="ECO:0000313" key="1">
    <source>
        <dbReference type="EMBL" id="AEE97549.1"/>
    </source>
</evidence>
<reference evidence="1 2" key="2">
    <citation type="journal article" date="2011" name="Stand. Genomic Sci.">
        <title>Complete genome sequence of Mahella australiensis type strain (50-1 BON).</title>
        <authorList>
            <person name="Sikorski J."/>
            <person name="Teshima H."/>
            <person name="Nolan M."/>
            <person name="Lucas S."/>
            <person name="Hammon N."/>
            <person name="Deshpande S."/>
            <person name="Cheng J.F."/>
            <person name="Pitluck S."/>
            <person name="Liolios K."/>
            <person name="Pagani I."/>
            <person name="Ivanova N."/>
            <person name="Huntemann M."/>
            <person name="Mavromatis K."/>
            <person name="Ovchinikova G."/>
            <person name="Pati A."/>
            <person name="Tapia R."/>
            <person name="Han C."/>
            <person name="Goodwin L."/>
            <person name="Chen A."/>
            <person name="Palaniappan K."/>
            <person name="Land M."/>
            <person name="Hauser L."/>
            <person name="Ngatchou-Djao O.D."/>
            <person name="Rohde M."/>
            <person name="Pukall R."/>
            <person name="Spring S."/>
            <person name="Abt B."/>
            <person name="Goker M."/>
            <person name="Detter J.C."/>
            <person name="Woyke T."/>
            <person name="Bristow J."/>
            <person name="Markowitz V."/>
            <person name="Hugenholtz P."/>
            <person name="Eisen J.A."/>
            <person name="Kyrpides N.C."/>
            <person name="Klenk H.P."/>
            <person name="Lapidus A."/>
        </authorList>
    </citation>
    <scope>NUCLEOTIDE SEQUENCE [LARGE SCALE GENOMIC DNA]</scope>
    <source>
        <strain evidence="2">DSM 15567 / CIP 107919 / 50-1 BON</strain>
    </source>
</reference>
<accession>F3ZWE0</accession>
<dbReference type="Proteomes" id="UP000008457">
    <property type="component" value="Chromosome"/>
</dbReference>
<dbReference type="EMBL" id="CP002360">
    <property type="protein sequence ID" value="AEE97549.1"/>
    <property type="molecule type" value="Genomic_DNA"/>
</dbReference>
<dbReference type="OrthoDB" id="3035981at2"/>
<dbReference type="AlphaFoldDB" id="F3ZWE0"/>
<dbReference type="HOGENOM" id="CLU_2700382_0_0_9"/>
<proteinExistence type="predicted"/>
<keyword evidence="2" id="KW-1185">Reference proteome</keyword>
<gene>
    <name evidence="1" type="ordered locus">Mahau_2385</name>
</gene>
<organism evidence="1 2">
    <name type="scientific">Mahella australiensis (strain DSM 15567 / CIP 107919 / 50-1 BON)</name>
    <dbReference type="NCBI Taxonomy" id="697281"/>
    <lineage>
        <taxon>Bacteria</taxon>
        <taxon>Bacillati</taxon>
        <taxon>Bacillota</taxon>
        <taxon>Clostridia</taxon>
        <taxon>Thermoanaerobacterales</taxon>
        <taxon>Thermoanaerobacterales Family IV. Incertae Sedis</taxon>
        <taxon>Mahella</taxon>
    </lineage>
</organism>
<dbReference type="RefSeq" id="WP_013781975.1">
    <property type="nucleotide sequence ID" value="NC_015520.1"/>
</dbReference>
<protein>
    <submittedName>
        <fullName evidence="1">Uncharacterized protein</fullName>
    </submittedName>
</protein>
<evidence type="ECO:0000313" key="2">
    <source>
        <dbReference type="Proteomes" id="UP000008457"/>
    </source>
</evidence>
<dbReference type="KEGG" id="mas:Mahau_2385"/>
<name>F3ZWE0_MAHA5</name>
<sequence>MSINAVQQIDLNQNDVVDGEIVKEYNIGDTKIKICNAEYKDKTPEEIDLILKRVEAIGWEIVEQLAHKNRLKG</sequence>